<evidence type="ECO:0000313" key="3">
    <source>
        <dbReference type="Proteomes" id="UP000243376"/>
    </source>
</evidence>
<evidence type="ECO:0000259" key="1">
    <source>
        <dbReference type="PROSITE" id="PS51841"/>
    </source>
</evidence>
<evidence type="ECO:0000313" key="2">
    <source>
        <dbReference type="EMBL" id="PMP74597.1"/>
    </source>
</evidence>
<dbReference type="InterPro" id="IPR036415">
    <property type="entry name" value="Lamin_tail_dom_sf"/>
</dbReference>
<sequence length="231" mass="24081">MVSAIPTAWPAGSVVIGALLPIPESGQSEWIELANQLTTPIQLGGWFITDASGQRRLLSEQELMAGATVRISLSRALLNNSGDSVQLHDPSGTVIDTFRYSTATVGSVIRRQPALSASGVAVLVATNVPMSIPPAIQASAELAVTVVIVPTNRRPASLLPRVPVSGALPTMLSTAPAVTSLPVVTSECTTCVQPNWSLSRIAAAILGVLALLLFVAEPTSVKTAQRDQDML</sequence>
<gene>
    <name evidence="2" type="ORF">C0184_14855</name>
</gene>
<dbReference type="EMBL" id="PNIQ01000993">
    <property type="protein sequence ID" value="PMP74597.1"/>
    <property type="molecule type" value="Genomic_DNA"/>
</dbReference>
<dbReference type="Proteomes" id="UP000243376">
    <property type="component" value="Unassembled WGS sequence"/>
</dbReference>
<accession>A0A2J6WUR8</accession>
<feature type="domain" description="LTD" evidence="1">
    <location>
        <begin position="2"/>
        <end position="102"/>
    </location>
</feature>
<dbReference type="PANTHER" id="PTHR15124:SF27">
    <property type="entry name" value="MIGRATION AND INVASION ENHANCER 1"/>
    <property type="match status" value="1"/>
</dbReference>
<dbReference type="SUPFAM" id="SSF74853">
    <property type="entry name" value="Lamin A/C globular tail domain"/>
    <property type="match status" value="1"/>
</dbReference>
<dbReference type="AlphaFoldDB" id="A0A2J6WUR8"/>
<protein>
    <recommendedName>
        <fullName evidence="1">LTD domain-containing protein</fullName>
    </recommendedName>
</protein>
<dbReference type="Pfam" id="PF00932">
    <property type="entry name" value="LTD"/>
    <property type="match status" value="1"/>
</dbReference>
<proteinExistence type="predicted"/>
<dbReference type="PANTHER" id="PTHR15124">
    <property type="entry name" value="SELENOPROTEIN W"/>
    <property type="match status" value="1"/>
</dbReference>
<dbReference type="InterPro" id="IPR001322">
    <property type="entry name" value="Lamin_tail_dom"/>
</dbReference>
<dbReference type="PROSITE" id="PS51841">
    <property type="entry name" value="LTD"/>
    <property type="match status" value="1"/>
</dbReference>
<name>A0A2J6WUR8_9CHLR</name>
<comment type="caution">
    <text evidence="2">The sequence shown here is derived from an EMBL/GenBank/DDBJ whole genome shotgun (WGS) entry which is preliminary data.</text>
</comment>
<dbReference type="InterPro" id="IPR051441">
    <property type="entry name" value="SelW_related"/>
</dbReference>
<organism evidence="2 3">
    <name type="scientific">Chloroflexus aggregans</name>
    <dbReference type="NCBI Taxonomy" id="152260"/>
    <lineage>
        <taxon>Bacteria</taxon>
        <taxon>Bacillati</taxon>
        <taxon>Chloroflexota</taxon>
        <taxon>Chloroflexia</taxon>
        <taxon>Chloroflexales</taxon>
        <taxon>Chloroflexineae</taxon>
        <taxon>Chloroflexaceae</taxon>
        <taxon>Chloroflexus</taxon>
    </lineage>
</organism>
<reference evidence="2 3" key="1">
    <citation type="submission" date="2018-01" db="EMBL/GenBank/DDBJ databases">
        <title>Metagenomic assembled genomes from two thermal pools in the Uzon Caldera, Kamchatka, Russia.</title>
        <authorList>
            <person name="Wilkins L."/>
            <person name="Ettinger C."/>
        </authorList>
    </citation>
    <scope>NUCLEOTIDE SEQUENCE [LARGE SCALE GENOMIC DNA]</scope>
    <source>
        <strain evidence="2">ZAV-02</strain>
    </source>
</reference>